<dbReference type="InterPro" id="IPR014752">
    <property type="entry name" value="Arrestin-like_C"/>
</dbReference>
<sequence length="525" mass="58227">MSSDTVVSEFEILLDAGKEPVFKGGEVITGHLRIELRSPIVLNAVKLQLKGRAAWLNDPVKKDNIEKVYFDQDFILLERPPGKAEAGHFVWNAGFPYTLPFECPLPKGCPTSYEGPYAFIRYFIKASLVHEESDGRTKEYYVKKAFSIVSPSDEHVIRGEPVTVKDSVTYGKCCCKGKLVAEMSLPKTGYLPGEMVVGSIKVGNKYPKDILQHMEARLVDRVVRIGGPEKSSTSPYRTLFCRRIEVPELVKANRKLQNDDLNLLTIPAVCPSTKADYDPTKELHSMSPDQMVESPSTATLRQRRQPFIRIEYAIQISLGNIVFLEAPITIGELSTHDSSNVLKPFVAGPQPIEEVDETQRIAIGGPFTYTPVYTMRKSIASNEAKPTSDGLPRQGPTKPVIEEPVTERTELLKHNASDNDEPADAAVTHVDTSSHHQQVEESSEQIEHPDVAERIVAEDTENTDNSPVVRDADTKEGEETTVITEITKDNGTNVIRTTTKTKHLDGSESTMVQIHTTTASITLED</sequence>
<feature type="region of interest" description="Disordered" evidence="2">
    <location>
        <begin position="458"/>
        <end position="477"/>
    </location>
</feature>
<dbReference type="GO" id="GO:0015031">
    <property type="term" value="P:protein transport"/>
    <property type="evidence" value="ECO:0007669"/>
    <property type="project" value="TreeGrafter"/>
</dbReference>
<dbReference type="GO" id="GO:0005737">
    <property type="term" value="C:cytoplasm"/>
    <property type="evidence" value="ECO:0007669"/>
    <property type="project" value="TreeGrafter"/>
</dbReference>
<feature type="domain" description="Arrestin C-terminal-like" evidence="3">
    <location>
        <begin position="175"/>
        <end position="335"/>
    </location>
</feature>
<comment type="caution">
    <text evidence="4">The sequence shown here is derived from an EMBL/GenBank/DDBJ whole genome shotgun (WGS) entry which is preliminary data.</text>
</comment>
<reference evidence="4" key="1">
    <citation type="submission" date="2023-07" db="EMBL/GenBank/DDBJ databases">
        <authorList>
            <consortium name="CYATHOMIX"/>
        </authorList>
    </citation>
    <scope>NUCLEOTIDE SEQUENCE</scope>
    <source>
        <strain evidence="4">N/A</strain>
    </source>
</reference>
<accession>A0AA36HFL8</accession>
<dbReference type="EMBL" id="CATQJL010000326">
    <property type="protein sequence ID" value="CAJ0609925.1"/>
    <property type="molecule type" value="Genomic_DNA"/>
</dbReference>
<dbReference type="Gene3D" id="2.60.40.640">
    <property type="match status" value="2"/>
</dbReference>
<feature type="region of interest" description="Disordered" evidence="2">
    <location>
        <begin position="381"/>
        <end position="449"/>
    </location>
</feature>
<name>A0AA36HFL8_CYLNA</name>
<feature type="compositionally biased region" description="Basic and acidic residues" evidence="2">
    <location>
        <begin position="432"/>
        <end position="449"/>
    </location>
</feature>
<dbReference type="Proteomes" id="UP001176961">
    <property type="component" value="Unassembled WGS sequence"/>
</dbReference>
<dbReference type="PANTHER" id="PTHR11188">
    <property type="entry name" value="ARRESTIN DOMAIN CONTAINING PROTEIN"/>
    <property type="match status" value="1"/>
</dbReference>
<dbReference type="InterPro" id="IPR011022">
    <property type="entry name" value="Arrestin_C-like"/>
</dbReference>
<comment type="similarity">
    <text evidence="1">Belongs to the arrestin family.</text>
</comment>
<keyword evidence="5" id="KW-1185">Reference proteome</keyword>
<evidence type="ECO:0000313" key="5">
    <source>
        <dbReference type="Proteomes" id="UP001176961"/>
    </source>
</evidence>
<gene>
    <name evidence="4" type="ORF">CYNAS_LOCUS21908</name>
</gene>
<evidence type="ECO:0000256" key="2">
    <source>
        <dbReference type="SAM" id="MobiDB-lite"/>
    </source>
</evidence>
<proteinExistence type="inferred from homology"/>
<dbReference type="PANTHER" id="PTHR11188:SF3">
    <property type="entry name" value="ARRESTIN C-TERMINAL-LIKE DOMAIN-CONTAINING PROTEIN"/>
    <property type="match status" value="1"/>
</dbReference>
<dbReference type="InterPro" id="IPR011021">
    <property type="entry name" value="Arrestin-like_N"/>
</dbReference>
<feature type="compositionally biased region" description="Basic and acidic residues" evidence="2">
    <location>
        <begin position="405"/>
        <end position="417"/>
    </location>
</feature>
<dbReference type="InterPro" id="IPR014756">
    <property type="entry name" value="Ig_E-set"/>
</dbReference>
<evidence type="ECO:0000313" key="4">
    <source>
        <dbReference type="EMBL" id="CAJ0609925.1"/>
    </source>
</evidence>
<organism evidence="4 5">
    <name type="scientific">Cylicocyclus nassatus</name>
    <name type="common">Nematode worm</name>
    <dbReference type="NCBI Taxonomy" id="53992"/>
    <lineage>
        <taxon>Eukaryota</taxon>
        <taxon>Metazoa</taxon>
        <taxon>Ecdysozoa</taxon>
        <taxon>Nematoda</taxon>
        <taxon>Chromadorea</taxon>
        <taxon>Rhabditida</taxon>
        <taxon>Rhabditina</taxon>
        <taxon>Rhabditomorpha</taxon>
        <taxon>Strongyloidea</taxon>
        <taxon>Strongylidae</taxon>
        <taxon>Cylicocyclus</taxon>
    </lineage>
</organism>
<dbReference type="InterPro" id="IPR050357">
    <property type="entry name" value="Arrestin_domain-protein"/>
</dbReference>
<dbReference type="Pfam" id="PF00339">
    <property type="entry name" value="Arrestin_N"/>
    <property type="match status" value="1"/>
</dbReference>
<dbReference type="Pfam" id="PF02752">
    <property type="entry name" value="Arrestin_C"/>
    <property type="match status" value="1"/>
</dbReference>
<evidence type="ECO:0000256" key="1">
    <source>
        <dbReference type="ARBA" id="ARBA00005298"/>
    </source>
</evidence>
<dbReference type="AlphaFoldDB" id="A0AA36HFL8"/>
<dbReference type="SUPFAM" id="SSF81296">
    <property type="entry name" value="E set domains"/>
    <property type="match status" value="1"/>
</dbReference>
<protein>
    <recommendedName>
        <fullName evidence="3">Arrestin C-terminal-like domain-containing protein</fullName>
    </recommendedName>
</protein>
<evidence type="ECO:0000259" key="3">
    <source>
        <dbReference type="SMART" id="SM01017"/>
    </source>
</evidence>
<dbReference type="SMART" id="SM01017">
    <property type="entry name" value="Arrestin_C"/>
    <property type="match status" value="1"/>
</dbReference>